<accession>A0ABZ1F915</accession>
<organism evidence="1 2">
    <name type="scientific">Streptomyces decoyicus</name>
    <dbReference type="NCBI Taxonomy" id="249567"/>
    <lineage>
        <taxon>Bacteria</taxon>
        <taxon>Bacillati</taxon>
        <taxon>Actinomycetota</taxon>
        <taxon>Actinomycetes</taxon>
        <taxon>Kitasatosporales</taxon>
        <taxon>Streptomycetaceae</taxon>
        <taxon>Streptomyces</taxon>
    </lineage>
</organism>
<dbReference type="InterPro" id="IPR046269">
    <property type="entry name" value="DUF6302"/>
</dbReference>
<reference evidence="1 2" key="1">
    <citation type="submission" date="2022-10" db="EMBL/GenBank/DDBJ databases">
        <title>The complete genomes of actinobacterial strains from the NBC collection.</title>
        <authorList>
            <person name="Joergensen T.S."/>
            <person name="Alvarez Arevalo M."/>
            <person name="Sterndorff E.B."/>
            <person name="Faurdal D."/>
            <person name="Vuksanovic O."/>
            <person name="Mourched A.-S."/>
            <person name="Charusanti P."/>
            <person name="Shaw S."/>
            <person name="Blin K."/>
            <person name="Weber T."/>
        </authorList>
    </citation>
    <scope>NUCLEOTIDE SEQUENCE [LARGE SCALE GENOMIC DNA]</scope>
    <source>
        <strain evidence="1 2">NBC 01774</strain>
    </source>
</reference>
<dbReference type="EMBL" id="CP109106">
    <property type="protein sequence ID" value="WSB66589.1"/>
    <property type="molecule type" value="Genomic_DNA"/>
</dbReference>
<evidence type="ECO:0000313" key="1">
    <source>
        <dbReference type="EMBL" id="WSB66589.1"/>
    </source>
</evidence>
<dbReference type="Proteomes" id="UP001344251">
    <property type="component" value="Chromosome"/>
</dbReference>
<sequence length="151" mass="16310">MNIASTPARLLPARDAYDYEDFRARLVDPGLADAGFAVEFLGAPLLAVPVGGVRRGGYASFGRVVDALQARALLGTAPGFPGLRVRWSPYRDTCHTVEWGEPAPQWWEGDEVFGRFFGYTDHAIAAFMRQRSQTPSSASSAMSDPCSPAAT</sequence>
<protein>
    <submittedName>
        <fullName evidence="1">DUF6302 family protein</fullName>
    </submittedName>
</protein>
<gene>
    <name evidence="1" type="ORF">OG863_00465</name>
</gene>
<dbReference type="Pfam" id="PF19819">
    <property type="entry name" value="DUF6302"/>
    <property type="match status" value="1"/>
</dbReference>
<dbReference type="RefSeq" id="WP_326615705.1">
    <property type="nucleotide sequence ID" value="NZ_CP109106.1"/>
</dbReference>
<keyword evidence="2" id="KW-1185">Reference proteome</keyword>
<proteinExistence type="predicted"/>
<name>A0ABZ1F915_9ACTN</name>
<evidence type="ECO:0000313" key="2">
    <source>
        <dbReference type="Proteomes" id="UP001344251"/>
    </source>
</evidence>